<dbReference type="Pfam" id="PF02515">
    <property type="entry name" value="CoA_transf_3"/>
    <property type="match status" value="1"/>
</dbReference>
<evidence type="ECO:0000313" key="3">
    <source>
        <dbReference type="Proteomes" id="UP000612893"/>
    </source>
</evidence>
<accession>A0A934K8K8</accession>
<dbReference type="InterPro" id="IPR023606">
    <property type="entry name" value="CoA-Trfase_III_dom_1_sf"/>
</dbReference>
<dbReference type="PANTHER" id="PTHR48207:SF3">
    <property type="entry name" value="SUCCINATE--HYDROXYMETHYLGLUTARATE COA-TRANSFERASE"/>
    <property type="match status" value="1"/>
</dbReference>
<dbReference type="AlphaFoldDB" id="A0A934K8K8"/>
<evidence type="ECO:0000313" key="2">
    <source>
        <dbReference type="EMBL" id="MBJ7597668.1"/>
    </source>
</evidence>
<dbReference type="SUPFAM" id="SSF89796">
    <property type="entry name" value="CoA-transferase family III (CaiB/BaiF)"/>
    <property type="match status" value="1"/>
</dbReference>
<dbReference type="InterPro" id="IPR050483">
    <property type="entry name" value="CoA-transferase_III_domain"/>
</dbReference>
<keyword evidence="1 2" id="KW-0808">Transferase</keyword>
<protein>
    <submittedName>
        <fullName evidence="2">CoA transferase</fullName>
    </submittedName>
</protein>
<sequence>MVVENLRPGTMADLELDYERLARLNPGLIYVAASGWGQDGPYSQLAGLDIVAQGMSGLMSITGEPGGDPVKVGVPVTDLVCALYGALACVSALRARDRDGRGQLVDVSLFEAGVSLAIWEAGRYFATGEVPRPLGSAHQTSAPYQAIRAADGWFTVGATSPRNWQAFCAVLGKPEWNADERFAGNASRHRHRAELIELIELIEQVTRQRSAAEWVERLQGAGVPCGRIQDYGQVFGDRHLEARDFFWDAPHSTLGAVRQLGSPMRLRETPVERRSAGPRFGEHSAEVLRELGRSEEEIASLGEQRVIIQAPCP</sequence>
<organism evidence="2 3">
    <name type="scientific">Candidatus Nephthysia bennettiae</name>
    <dbReference type="NCBI Taxonomy" id="3127016"/>
    <lineage>
        <taxon>Bacteria</taxon>
        <taxon>Bacillati</taxon>
        <taxon>Candidatus Dormiibacterota</taxon>
        <taxon>Candidatus Dormibacteria</taxon>
        <taxon>Candidatus Dormibacterales</taxon>
        <taxon>Candidatus Dormibacteraceae</taxon>
        <taxon>Candidatus Nephthysia</taxon>
    </lineage>
</organism>
<gene>
    <name evidence="2" type="ORF">JF922_06240</name>
</gene>
<dbReference type="GO" id="GO:0008410">
    <property type="term" value="F:CoA-transferase activity"/>
    <property type="evidence" value="ECO:0007669"/>
    <property type="project" value="TreeGrafter"/>
</dbReference>
<dbReference type="Proteomes" id="UP000612893">
    <property type="component" value="Unassembled WGS sequence"/>
</dbReference>
<dbReference type="EMBL" id="JAEKNR010000072">
    <property type="protein sequence ID" value="MBJ7597668.1"/>
    <property type="molecule type" value="Genomic_DNA"/>
</dbReference>
<comment type="caution">
    <text evidence="2">The sequence shown here is derived from an EMBL/GenBank/DDBJ whole genome shotgun (WGS) entry which is preliminary data.</text>
</comment>
<proteinExistence type="predicted"/>
<dbReference type="PANTHER" id="PTHR48207">
    <property type="entry name" value="SUCCINATE--HYDROXYMETHYLGLUTARATE COA-TRANSFERASE"/>
    <property type="match status" value="1"/>
</dbReference>
<name>A0A934K8K8_9BACT</name>
<dbReference type="InterPro" id="IPR003673">
    <property type="entry name" value="CoA-Trfase_fam_III"/>
</dbReference>
<evidence type="ECO:0000256" key="1">
    <source>
        <dbReference type="ARBA" id="ARBA00022679"/>
    </source>
</evidence>
<reference evidence="2" key="1">
    <citation type="submission" date="2020-10" db="EMBL/GenBank/DDBJ databases">
        <title>Ca. Dormibacterota MAGs.</title>
        <authorList>
            <person name="Montgomery K."/>
        </authorList>
    </citation>
    <scope>NUCLEOTIDE SEQUENCE [LARGE SCALE GENOMIC DNA]</scope>
    <source>
        <strain evidence="2">SC8812_S17_10</strain>
    </source>
</reference>
<keyword evidence="3" id="KW-1185">Reference proteome</keyword>
<dbReference type="Gene3D" id="3.40.50.10540">
    <property type="entry name" value="Crotonobetainyl-coa:carnitine coa-transferase, domain 1"/>
    <property type="match status" value="2"/>
</dbReference>